<name>A0ABW6SKB1_9ACTN</name>
<dbReference type="SUPFAM" id="SSF47413">
    <property type="entry name" value="lambda repressor-like DNA-binding domains"/>
    <property type="match status" value="1"/>
</dbReference>
<dbReference type="CDD" id="cd00093">
    <property type="entry name" value="HTH_XRE"/>
    <property type="match status" value="1"/>
</dbReference>
<accession>A0ABW6SKB1</accession>
<dbReference type="Proteomes" id="UP001602013">
    <property type="component" value="Unassembled WGS sequence"/>
</dbReference>
<dbReference type="Pfam" id="PF01381">
    <property type="entry name" value="HTH_3"/>
    <property type="match status" value="1"/>
</dbReference>
<keyword evidence="3" id="KW-1185">Reference proteome</keyword>
<protein>
    <submittedName>
        <fullName evidence="2">Helix-turn-helix transcriptional regulator</fullName>
    </submittedName>
</protein>
<dbReference type="InterPro" id="IPR010982">
    <property type="entry name" value="Lambda_DNA-bd_dom_sf"/>
</dbReference>
<evidence type="ECO:0000313" key="2">
    <source>
        <dbReference type="EMBL" id="MFF3665374.1"/>
    </source>
</evidence>
<sequence>MDATNITLSNTSIAYQAIQTMTSAYKTLYRAAVDSQPNPHAAWELNFIEQMRRLREARHMTQTDLAKILKSYGLPWHQQTVQKVENGERPVRLNEAYLIARTFGVDVMSMTESSAPSDRAIRYAVDQLRARSGTRASALNDTLGEWLTDVEAYAAALVERLPAHAETAADLDPVTRWGMAWAIKALTAIEASLEAWRDLTAIEGAATPAHLDNDPEILPGPGADVLSVLSDWRDRFGDDDTMRAAGTDPGDLYAQFPSEAT</sequence>
<dbReference type="SMART" id="SM00530">
    <property type="entry name" value="HTH_XRE"/>
    <property type="match status" value="1"/>
</dbReference>
<organism evidence="2 3">
    <name type="scientific">Microtetraspora malaysiensis</name>
    <dbReference type="NCBI Taxonomy" id="161358"/>
    <lineage>
        <taxon>Bacteria</taxon>
        <taxon>Bacillati</taxon>
        <taxon>Actinomycetota</taxon>
        <taxon>Actinomycetes</taxon>
        <taxon>Streptosporangiales</taxon>
        <taxon>Streptosporangiaceae</taxon>
        <taxon>Microtetraspora</taxon>
    </lineage>
</organism>
<dbReference type="EMBL" id="JBIASD010000004">
    <property type="protein sequence ID" value="MFF3665374.1"/>
    <property type="molecule type" value="Genomic_DNA"/>
</dbReference>
<gene>
    <name evidence="2" type="ORF">ACFYXI_07250</name>
</gene>
<feature type="domain" description="HTH cro/C1-type" evidence="1">
    <location>
        <begin position="51"/>
        <end position="110"/>
    </location>
</feature>
<comment type="caution">
    <text evidence="2">The sequence shown here is derived from an EMBL/GenBank/DDBJ whole genome shotgun (WGS) entry which is preliminary data.</text>
</comment>
<dbReference type="InterPro" id="IPR001387">
    <property type="entry name" value="Cro/C1-type_HTH"/>
</dbReference>
<dbReference type="RefSeq" id="WP_387409370.1">
    <property type="nucleotide sequence ID" value="NZ_JBIASD010000004.1"/>
</dbReference>
<dbReference type="Gene3D" id="1.10.260.40">
    <property type="entry name" value="lambda repressor-like DNA-binding domains"/>
    <property type="match status" value="1"/>
</dbReference>
<dbReference type="PROSITE" id="PS50943">
    <property type="entry name" value="HTH_CROC1"/>
    <property type="match status" value="1"/>
</dbReference>
<proteinExistence type="predicted"/>
<evidence type="ECO:0000313" key="3">
    <source>
        <dbReference type="Proteomes" id="UP001602013"/>
    </source>
</evidence>
<reference evidence="2 3" key="1">
    <citation type="submission" date="2024-10" db="EMBL/GenBank/DDBJ databases">
        <title>The Natural Products Discovery Center: Release of the First 8490 Sequenced Strains for Exploring Actinobacteria Biosynthetic Diversity.</title>
        <authorList>
            <person name="Kalkreuter E."/>
            <person name="Kautsar S.A."/>
            <person name="Yang D."/>
            <person name="Bader C.D."/>
            <person name="Teijaro C.N."/>
            <person name="Fluegel L."/>
            <person name="Davis C.M."/>
            <person name="Simpson J.R."/>
            <person name="Lauterbach L."/>
            <person name="Steele A.D."/>
            <person name="Gui C."/>
            <person name="Meng S."/>
            <person name="Li G."/>
            <person name="Viehrig K."/>
            <person name="Ye F."/>
            <person name="Su P."/>
            <person name="Kiefer A.F."/>
            <person name="Nichols A."/>
            <person name="Cepeda A.J."/>
            <person name="Yan W."/>
            <person name="Fan B."/>
            <person name="Jiang Y."/>
            <person name="Adhikari A."/>
            <person name="Zheng C.-J."/>
            <person name="Schuster L."/>
            <person name="Cowan T.M."/>
            <person name="Smanski M.J."/>
            <person name="Chevrette M.G."/>
            <person name="De Carvalho L.P.S."/>
            <person name="Shen B."/>
        </authorList>
    </citation>
    <scope>NUCLEOTIDE SEQUENCE [LARGE SCALE GENOMIC DNA]</scope>
    <source>
        <strain evidence="2 3">NPDC002173</strain>
    </source>
</reference>
<evidence type="ECO:0000259" key="1">
    <source>
        <dbReference type="PROSITE" id="PS50943"/>
    </source>
</evidence>